<name>A0A1B8ZDD0_9FLAO</name>
<dbReference type="RefSeq" id="WP_065395711.1">
    <property type="nucleotide sequence ID" value="NZ_JBOFOB010000353.1"/>
</dbReference>
<organism evidence="1 2">
    <name type="scientific">Chryseobacterium artocarpi</name>
    <dbReference type="NCBI Taxonomy" id="1414727"/>
    <lineage>
        <taxon>Bacteria</taxon>
        <taxon>Pseudomonadati</taxon>
        <taxon>Bacteroidota</taxon>
        <taxon>Flavobacteriia</taxon>
        <taxon>Flavobacteriales</taxon>
        <taxon>Weeksellaceae</taxon>
        <taxon>Chryseobacterium group</taxon>
        <taxon>Chryseobacterium</taxon>
    </lineage>
</organism>
<dbReference type="EMBL" id="MAYH01000045">
    <property type="protein sequence ID" value="OCA69527.1"/>
    <property type="molecule type" value="Genomic_DNA"/>
</dbReference>
<accession>A0A1B8ZDD0</accession>
<dbReference type="Proteomes" id="UP000092651">
    <property type="component" value="Unassembled WGS sequence"/>
</dbReference>
<gene>
    <name evidence="1" type="ORF">BBI01_15440</name>
</gene>
<protein>
    <submittedName>
        <fullName evidence="1">Uncharacterized protein</fullName>
    </submittedName>
</protein>
<comment type="caution">
    <text evidence="1">The sequence shown here is derived from an EMBL/GenBank/DDBJ whole genome shotgun (WGS) entry which is preliminary data.</text>
</comment>
<sequence length="184" mass="21375">MITDEDYDVLYYVTPKQYRATALDQQQHDPKAMENLNKEEVLEELLLKCTLSELISTLIIIFKEKYANPLPVWTGIVDYEIKTKKESSKRKDIKKIQFDFKYGVETVFGANTEYLDNVFMEFPEPLQTLKSMIKTGLKGKSFTEETLHDKTILTIANSPITKIEVTPITFHLFIDKNSFIDYGQ</sequence>
<keyword evidence="2" id="KW-1185">Reference proteome</keyword>
<evidence type="ECO:0000313" key="1">
    <source>
        <dbReference type="EMBL" id="OCA69527.1"/>
    </source>
</evidence>
<proteinExistence type="predicted"/>
<reference evidence="1 2" key="1">
    <citation type="submission" date="2016-07" db="EMBL/GenBank/DDBJ databases">
        <authorList>
            <person name="Jeong J.-J."/>
            <person name="Kim D.W."/>
            <person name="Sang M.K."/>
            <person name="Choi I.-G."/>
            <person name="Kim K.D."/>
        </authorList>
    </citation>
    <scope>NUCLEOTIDE SEQUENCE [LARGE SCALE GENOMIC DNA]</scope>
    <source>
        <strain evidence="1 2">UTM-3</strain>
    </source>
</reference>
<evidence type="ECO:0000313" key="2">
    <source>
        <dbReference type="Proteomes" id="UP000092651"/>
    </source>
</evidence>
<dbReference type="OrthoDB" id="1254657at2"/>
<dbReference type="AlphaFoldDB" id="A0A1B8ZDD0"/>